<gene>
    <name evidence="2" type="ORF">G6N73_17585</name>
</gene>
<comment type="caution">
    <text evidence="2">The sequence shown here is derived from an EMBL/GenBank/DDBJ whole genome shotgun (WGS) entry which is preliminary data.</text>
</comment>
<sequence>MTQISARILVPTDALIGGHRVAHGVHGTGASERRQAEDRSVVLIHGTPSSSVIWRNIVPVLTEAGYRVHVYDLLGYGASERPQDPAVDTSVSGQVPVLLGLMDLWNLESAHVVAHDIGGAVAQRLAVLHRKRVRSLVLLDCVSFDSWPSERTRRQMREGLDKLIAAPPDRHRAHFRDWLLSTVENKEAMIEGPLDHYLDIITGPVGQASLFQHQIAHYDPRHTDELTDRLHELGELSVRLIWGERDGWQRLEWARRLHTAIPGSELCTVPDAGHFVMEDAPGTVGALVTEFLDARSLRTM</sequence>
<dbReference type="RefSeq" id="WP_165029856.1">
    <property type="nucleotide sequence ID" value="NZ_JAAKZF010000024.1"/>
</dbReference>
<protein>
    <submittedName>
        <fullName evidence="2">Alpha/beta hydrolase</fullName>
    </submittedName>
</protein>
<dbReference type="PANTHER" id="PTHR43689">
    <property type="entry name" value="HYDROLASE"/>
    <property type="match status" value="1"/>
</dbReference>
<dbReference type="GO" id="GO:0016787">
    <property type="term" value="F:hydrolase activity"/>
    <property type="evidence" value="ECO:0007669"/>
    <property type="project" value="UniProtKB-KW"/>
</dbReference>
<dbReference type="Pfam" id="PF00561">
    <property type="entry name" value="Abhydrolase_1"/>
    <property type="match status" value="1"/>
</dbReference>
<evidence type="ECO:0000313" key="2">
    <source>
        <dbReference type="EMBL" id="NGO52965.1"/>
    </source>
</evidence>
<name>A0A6G4WDT0_9HYPH</name>
<dbReference type="InterPro" id="IPR000639">
    <property type="entry name" value="Epox_hydrolase-like"/>
</dbReference>
<dbReference type="SUPFAM" id="SSF53474">
    <property type="entry name" value="alpha/beta-Hydrolases"/>
    <property type="match status" value="1"/>
</dbReference>
<dbReference type="AlphaFoldDB" id="A0A6G4WDT0"/>
<keyword evidence="2" id="KW-0378">Hydrolase</keyword>
<proteinExistence type="predicted"/>
<dbReference type="Proteomes" id="UP001642900">
    <property type="component" value="Unassembled WGS sequence"/>
</dbReference>
<keyword evidence="3" id="KW-1185">Reference proteome</keyword>
<organism evidence="2 3">
    <name type="scientific">Allomesorhizobium camelthorni</name>
    <dbReference type="NCBI Taxonomy" id="475069"/>
    <lineage>
        <taxon>Bacteria</taxon>
        <taxon>Pseudomonadati</taxon>
        <taxon>Pseudomonadota</taxon>
        <taxon>Alphaproteobacteria</taxon>
        <taxon>Hyphomicrobiales</taxon>
        <taxon>Phyllobacteriaceae</taxon>
        <taxon>Allomesorhizobium</taxon>
    </lineage>
</organism>
<dbReference type="InterPro" id="IPR029058">
    <property type="entry name" value="AB_hydrolase_fold"/>
</dbReference>
<dbReference type="EMBL" id="JAAKZF010000024">
    <property type="protein sequence ID" value="NGO52965.1"/>
    <property type="molecule type" value="Genomic_DNA"/>
</dbReference>
<reference evidence="2 3" key="1">
    <citation type="submission" date="2020-02" db="EMBL/GenBank/DDBJ databases">
        <title>Genome sequence of strain CCNWXJ40-4.</title>
        <authorList>
            <person name="Gao J."/>
            <person name="Sun J."/>
        </authorList>
    </citation>
    <scope>NUCLEOTIDE SEQUENCE [LARGE SCALE GENOMIC DNA]</scope>
    <source>
        <strain evidence="2 3">CCNWXJ 40-4</strain>
    </source>
</reference>
<evidence type="ECO:0000313" key="3">
    <source>
        <dbReference type="Proteomes" id="UP001642900"/>
    </source>
</evidence>
<accession>A0A6G4WDT0</accession>
<dbReference type="Gene3D" id="3.40.50.1820">
    <property type="entry name" value="alpha/beta hydrolase"/>
    <property type="match status" value="1"/>
</dbReference>
<dbReference type="PRINTS" id="PR00412">
    <property type="entry name" value="EPOXHYDRLASE"/>
</dbReference>
<dbReference type="InterPro" id="IPR000073">
    <property type="entry name" value="AB_hydrolase_1"/>
</dbReference>
<evidence type="ECO:0000259" key="1">
    <source>
        <dbReference type="Pfam" id="PF00561"/>
    </source>
</evidence>
<dbReference type="PANTHER" id="PTHR43689:SF8">
    <property type="entry name" value="ALPHA_BETA-HYDROLASES SUPERFAMILY PROTEIN"/>
    <property type="match status" value="1"/>
</dbReference>
<dbReference type="PRINTS" id="PR00111">
    <property type="entry name" value="ABHYDROLASE"/>
</dbReference>
<feature type="domain" description="AB hydrolase-1" evidence="1">
    <location>
        <begin position="41"/>
        <end position="281"/>
    </location>
</feature>